<organism evidence="7 8">
    <name type="scientific">Phyllachora maydis</name>
    <dbReference type="NCBI Taxonomy" id="1825666"/>
    <lineage>
        <taxon>Eukaryota</taxon>
        <taxon>Fungi</taxon>
        <taxon>Dikarya</taxon>
        <taxon>Ascomycota</taxon>
        <taxon>Pezizomycotina</taxon>
        <taxon>Sordariomycetes</taxon>
        <taxon>Sordariomycetidae</taxon>
        <taxon>Phyllachorales</taxon>
        <taxon>Phyllachoraceae</taxon>
        <taxon>Phyllachora</taxon>
    </lineage>
</organism>
<keyword evidence="4" id="KW-0067">ATP-binding</keyword>
<dbReference type="PROSITE" id="PS50011">
    <property type="entry name" value="PROTEIN_KINASE_DOM"/>
    <property type="match status" value="1"/>
</dbReference>
<dbReference type="InterPro" id="IPR011009">
    <property type="entry name" value="Kinase-like_dom_sf"/>
</dbReference>
<comment type="caution">
    <text evidence="7">The sequence shown here is derived from an EMBL/GenBank/DDBJ whole genome shotgun (WGS) entry which is preliminary data.</text>
</comment>
<dbReference type="Pfam" id="PF00069">
    <property type="entry name" value="Pkinase"/>
    <property type="match status" value="1"/>
</dbReference>
<sequence>MGDPSGDFSQQYSEEKTEPFSQTEIESRLHSIRVKASDAAQQSTVPLDDLLVPPDKDIRILVRPLTRSRSVSPANLDNCEWLALRAEVADDRDQQHRVLAVTQTPRDIKFSVRMPPADGTGPLRPALWCELYYDPASDNQILLNRSEVPISLSGLSQSPASPAAEFLVVPGSSKALMPGTWRIKSDLVEVVDFRILEKRPAAVPNLDPSESSGLSELVNSSGKRSYLGNLARLSGSKKPKAANGDDGCIMFLRPRANPLVFPLPNAIGSKASSDAKGNVLPAASSLDDQTVPRRPHGNTPAVKADGRAAPPGSNENKNVVHGHTLLDLQEDEMVTIPGGCELDQYHIVKRASIASTALSSVFTAEHSDVPNGIITVKVLKTRSPATTALAKTHENERNVIRTADMWLREFQSHEDLQHEGIVRLYGGDARYLSLYMEHVDAKDLASKGTWRAPATDLFLGTRSDALRILHDIAAALHYIHNRGLVHNDIKPANILYSRERGAVLCDFGLSTFVNNPPTTGGTPYYIPPEFIGRKQRGGPSDVWALGITMLYVLHKITFPDARGGRAHPLPLYWLIADVNRAPVAGFTGPSSQPASRPAVVQMQQWLGEINEARAKLDKADMLEHLVFDMLTPQPAQRITMRNILGRLFSAAANDEETRR</sequence>
<dbReference type="SUPFAM" id="SSF56112">
    <property type="entry name" value="Protein kinase-like (PK-like)"/>
    <property type="match status" value="1"/>
</dbReference>
<dbReference type="Proteomes" id="UP001217918">
    <property type="component" value="Unassembled WGS sequence"/>
</dbReference>
<evidence type="ECO:0000256" key="3">
    <source>
        <dbReference type="ARBA" id="ARBA00022777"/>
    </source>
</evidence>
<dbReference type="EMBL" id="JAQQPM010000004">
    <property type="protein sequence ID" value="KAK2071035.1"/>
    <property type="molecule type" value="Genomic_DNA"/>
</dbReference>
<dbReference type="GO" id="GO:0005524">
    <property type="term" value="F:ATP binding"/>
    <property type="evidence" value="ECO:0007669"/>
    <property type="project" value="UniProtKB-KW"/>
</dbReference>
<proteinExistence type="predicted"/>
<dbReference type="SMART" id="SM00220">
    <property type="entry name" value="S_TKc"/>
    <property type="match status" value="1"/>
</dbReference>
<keyword evidence="8" id="KW-1185">Reference proteome</keyword>
<evidence type="ECO:0000256" key="5">
    <source>
        <dbReference type="SAM" id="MobiDB-lite"/>
    </source>
</evidence>
<keyword evidence="1" id="KW-0808">Transferase</keyword>
<reference evidence="7" key="1">
    <citation type="journal article" date="2023" name="Mol. Plant Microbe Interact.">
        <title>Elucidating the Obligate Nature and Biological Capacity of an Invasive Fungal Corn Pathogen.</title>
        <authorList>
            <person name="MacCready J.S."/>
            <person name="Roggenkamp E.M."/>
            <person name="Gdanetz K."/>
            <person name="Chilvers M.I."/>
        </authorList>
    </citation>
    <scope>NUCLEOTIDE SEQUENCE</scope>
    <source>
        <strain evidence="7">PM02</strain>
    </source>
</reference>
<gene>
    <name evidence="7" type="ORF">P8C59_005492</name>
</gene>
<keyword evidence="3" id="KW-0418">Kinase</keyword>
<accession>A0AAD9I5N0</accession>
<dbReference type="InterPro" id="IPR008271">
    <property type="entry name" value="Ser/Thr_kinase_AS"/>
</dbReference>
<dbReference type="Gene3D" id="1.10.510.10">
    <property type="entry name" value="Transferase(Phosphotransferase) domain 1"/>
    <property type="match status" value="1"/>
</dbReference>
<feature type="region of interest" description="Disordered" evidence="5">
    <location>
        <begin position="272"/>
        <end position="317"/>
    </location>
</feature>
<feature type="domain" description="Protein kinase" evidence="6">
    <location>
        <begin position="347"/>
        <end position="649"/>
    </location>
</feature>
<dbReference type="PANTHER" id="PTHR43289:SF6">
    <property type="entry name" value="SERINE_THREONINE-PROTEIN KINASE NEKL-3"/>
    <property type="match status" value="1"/>
</dbReference>
<dbReference type="PANTHER" id="PTHR43289">
    <property type="entry name" value="MITOGEN-ACTIVATED PROTEIN KINASE KINASE KINASE 20-RELATED"/>
    <property type="match status" value="1"/>
</dbReference>
<protein>
    <recommendedName>
        <fullName evidence="6">Protein kinase domain-containing protein</fullName>
    </recommendedName>
</protein>
<keyword evidence="2" id="KW-0547">Nucleotide-binding</keyword>
<evidence type="ECO:0000256" key="2">
    <source>
        <dbReference type="ARBA" id="ARBA00022741"/>
    </source>
</evidence>
<evidence type="ECO:0000313" key="8">
    <source>
        <dbReference type="Proteomes" id="UP001217918"/>
    </source>
</evidence>
<dbReference type="GO" id="GO:0004674">
    <property type="term" value="F:protein serine/threonine kinase activity"/>
    <property type="evidence" value="ECO:0007669"/>
    <property type="project" value="TreeGrafter"/>
</dbReference>
<evidence type="ECO:0000259" key="6">
    <source>
        <dbReference type="PROSITE" id="PS50011"/>
    </source>
</evidence>
<feature type="region of interest" description="Disordered" evidence="5">
    <location>
        <begin position="1"/>
        <end position="28"/>
    </location>
</feature>
<evidence type="ECO:0000256" key="4">
    <source>
        <dbReference type="ARBA" id="ARBA00022840"/>
    </source>
</evidence>
<dbReference type="InterPro" id="IPR000719">
    <property type="entry name" value="Prot_kinase_dom"/>
</dbReference>
<evidence type="ECO:0000256" key="1">
    <source>
        <dbReference type="ARBA" id="ARBA00022679"/>
    </source>
</evidence>
<dbReference type="PROSITE" id="PS00108">
    <property type="entry name" value="PROTEIN_KINASE_ST"/>
    <property type="match status" value="1"/>
</dbReference>
<name>A0AAD9I5N0_9PEZI</name>
<evidence type="ECO:0000313" key="7">
    <source>
        <dbReference type="EMBL" id="KAK2071035.1"/>
    </source>
</evidence>
<dbReference type="AlphaFoldDB" id="A0AAD9I5N0"/>